<evidence type="ECO:0000256" key="6">
    <source>
        <dbReference type="ARBA" id="ARBA00047473"/>
    </source>
</evidence>
<dbReference type="PANTHER" id="PTHR43750">
    <property type="entry name" value="UDP-GLUCOSE 6-DEHYDROGENASE TUAD"/>
    <property type="match status" value="1"/>
</dbReference>
<dbReference type="UniPathway" id="UPA00038">
    <property type="reaction ID" value="UER00491"/>
</dbReference>
<dbReference type="InterPro" id="IPR014027">
    <property type="entry name" value="UDP-Glc/GDP-Man_DH_C"/>
</dbReference>
<dbReference type="InterPro" id="IPR001732">
    <property type="entry name" value="UDP-Glc/GDP-Man_DH_N"/>
</dbReference>
<gene>
    <name evidence="12" type="ORF">ISP06_02755</name>
</gene>
<reference evidence="12" key="1">
    <citation type="submission" date="2020-10" db="EMBL/GenBank/DDBJ databases">
        <title>Dehalococcoides mccartyi of a TCE/Cr reducing biochatode.</title>
        <authorList>
            <person name="Matturro B."/>
        </authorList>
    </citation>
    <scope>NUCLEOTIDE SEQUENCE</scope>
    <source>
        <strain evidence="12">Bin2</strain>
    </source>
</reference>
<evidence type="ECO:0000256" key="3">
    <source>
        <dbReference type="ARBA" id="ARBA00012954"/>
    </source>
</evidence>
<dbReference type="Pfam" id="PF03720">
    <property type="entry name" value="UDPG_MGDP_dh_C"/>
    <property type="match status" value="1"/>
</dbReference>
<dbReference type="Pfam" id="PF00984">
    <property type="entry name" value="UDPG_MGDP_dh"/>
    <property type="match status" value="1"/>
</dbReference>
<feature type="binding site" evidence="10">
    <location>
        <position position="121"/>
    </location>
    <ligand>
        <name>NAD(+)</name>
        <dbReference type="ChEBI" id="CHEBI:57540"/>
    </ligand>
</feature>
<evidence type="ECO:0000256" key="1">
    <source>
        <dbReference type="ARBA" id="ARBA00004701"/>
    </source>
</evidence>
<dbReference type="Proteomes" id="UP000606900">
    <property type="component" value="Unassembled WGS sequence"/>
</dbReference>
<dbReference type="Pfam" id="PF03721">
    <property type="entry name" value="UDPG_MGDP_dh_N"/>
    <property type="match status" value="1"/>
</dbReference>
<dbReference type="RefSeq" id="WP_276698392.1">
    <property type="nucleotide sequence ID" value="NZ_JADIIL010000013.1"/>
</dbReference>
<dbReference type="EMBL" id="JADIIL010000013">
    <property type="protein sequence ID" value="MBF4474378.1"/>
    <property type="molecule type" value="Genomic_DNA"/>
</dbReference>
<feature type="binding site" evidence="10">
    <location>
        <position position="86"/>
    </location>
    <ligand>
        <name>NAD(+)</name>
        <dbReference type="ChEBI" id="CHEBI:57540"/>
    </ligand>
</feature>
<feature type="binding site" evidence="9">
    <location>
        <position position="207"/>
    </location>
    <ligand>
        <name>substrate</name>
    </ligand>
</feature>
<evidence type="ECO:0000256" key="5">
    <source>
        <dbReference type="ARBA" id="ARBA00023027"/>
    </source>
</evidence>
<dbReference type="SUPFAM" id="SSF52413">
    <property type="entry name" value="UDP-glucose/GDP-mannose dehydrogenase C-terminal domain"/>
    <property type="match status" value="1"/>
</dbReference>
<evidence type="ECO:0000256" key="9">
    <source>
        <dbReference type="PIRSR" id="PIRSR500134-2"/>
    </source>
</evidence>
<dbReference type="AlphaFoldDB" id="A0A843AKC8"/>
<feature type="binding site" evidence="10">
    <location>
        <position position="266"/>
    </location>
    <ligand>
        <name>NAD(+)</name>
        <dbReference type="ChEBI" id="CHEBI:57540"/>
    </ligand>
</feature>
<dbReference type="Gene3D" id="3.40.50.720">
    <property type="entry name" value="NAD(P)-binding Rossmann-like Domain"/>
    <property type="match status" value="2"/>
</dbReference>
<feature type="domain" description="UDP-glucose/GDP-mannose dehydrogenase C-terminal" evidence="11">
    <location>
        <begin position="316"/>
        <end position="420"/>
    </location>
</feature>
<evidence type="ECO:0000256" key="8">
    <source>
        <dbReference type="PIRSR" id="PIRSR500134-1"/>
    </source>
</evidence>
<evidence type="ECO:0000313" key="12">
    <source>
        <dbReference type="EMBL" id="MBF4474378.1"/>
    </source>
</evidence>
<feature type="binding site" evidence="9">
    <location>
        <begin position="152"/>
        <end position="155"/>
    </location>
    <ligand>
        <name>substrate</name>
    </ligand>
</feature>
<dbReference type="GO" id="GO:0000271">
    <property type="term" value="P:polysaccharide biosynthetic process"/>
    <property type="evidence" value="ECO:0007669"/>
    <property type="project" value="InterPro"/>
</dbReference>
<feature type="active site" description="Nucleophile" evidence="8">
    <location>
        <position position="263"/>
    </location>
</feature>
<keyword evidence="5 7" id="KW-0520">NAD</keyword>
<dbReference type="InterPro" id="IPR017476">
    <property type="entry name" value="UDP-Glc/GDP-Man"/>
</dbReference>
<dbReference type="InterPro" id="IPR028357">
    <property type="entry name" value="UDPglc_DH_bac"/>
</dbReference>
<comment type="catalytic activity">
    <reaction evidence="6 7">
        <text>UDP-alpha-D-glucose + 2 NAD(+) + H2O = UDP-alpha-D-glucuronate + 2 NADH + 3 H(+)</text>
        <dbReference type="Rhea" id="RHEA:23596"/>
        <dbReference type="ChEBI" id="CHEBI:15377"/>
        <dbReference type="ChEBI" id="CHEBI:15378"/>
        <dbReference type="ChEBI" id="CHEBI:57540"/>
        <dbReference type="ChEBI" id="CHEBI:57945"/>
        <dbReference type="ChEBI" id="CHEBI:58052"/>
        <dbReference type="ChEBI" id="CHEBI:58885"/>
        <dbReference type="EC" id="1.1.1.22"/>
    </reaction>
</comment>
<dbReference type="InterPro" id="IPR014026">
    <property type="entry name" value="UDP-Glc/GDP-Man_DH_dimer"/>
</dbReference>
<comment type="caution">
    <text evidence="12">The sequence shown here is derived from an EMBL/GenBank/DDBJ whole genome shotgun (WGS) entry which is preliminary data.</text>
</comment>
<feature type="binding site" evidence="10">
    <location>
        <position position="155"/>
    </location>
    <ligand>
        <name>NAD(+)</name>
        <dbReference type="ChEBI" id="CHEBI:57540"/>
    </ligand>
</feature>
<name>A0A843AKC8_METFO</name>
<feature type="binding site" evidence="9">
    <location>
        <begin position="252"/>
        <end position="256"/>
    </location>
    <ligand>
        <name>substrate</name>
    </ligand>
</feature>
<dbReference type="Gene3D" id="1.20.5.100">
    <property type="entry name" value="Cytochrome c1, transmembrane anchor, C-terminal"/>
    <property type="match status" value="1"/>
</dbReference>
<evidence type="ECO:0000313" key="13">
    <source>
        <dbReference type="Proteomes" id="UP000606900"/>
    </source>
</evidence>
<organism evidence="12 13">
    <name type="scientific">Methanobacterium formicicum</name>
    <dbReference type="NCBI Taxonomy" id="2162"/>
    <lineage>
        <taxon>Archaea</taxon>
        <taxon>Methanobacteriati</taxon>
        <taxon>Methanobacteriota</taxon>
        <taxon>Methanomada group</taxon>
        <taxon>Methanobacteria</taxon>
        <taxon>Methanobacteriales</taxon>
        <taxon>Methanobacteriaceae</taxon>
        <taxon>Methanobacterium</taxon>
    </lineage>
</organism>
<dbReference type="GO" id="GO:0003979">
    <property type="term" value="F:UDP-glucose 6-dehydrogenase activity"/>
    <property type="evidence" value="ECO:0007669"/>
    <property type="project" value="UniProtKB-EC"/>
</dbReference>
<dbReference type="EC" id="1.1.1.22" evidence="3 7"/>
<dbReference type="PIRSF" id="PIRSF500134">
    <property type="entry name" value="UDPglc_DH_bac"/>
    <property type="match status" value="1"/>
</dbReference>
<evidence type="ECO:0000256" key="4">
    <source>
        <dbReference type="ARBA" id="ARBA00023002"/>
    </source>
</evidence>
<dbReference type="InterPro" id="IPR036291">
    <property type="entry name" value="NAD(P)-bd_dom_sf"/>
</dbReference>
<proteinExistence type="inferred from homology"/>
<comment type="similarity">
    <text evidence="2 7">Belongs to the UDP-glucose/GDP-mannose dehydrogenase family.</text>
</comment>
<dbReference type="PIRSF" id="PIRSF000124">
    <property type="entry name" value="UDPglc_GDPman_dh"/>
    <property type="match status" value="1"/>
</dbReference>
<dbReference type="PANTHER" id="PTHR43750:SF3">
    <property type="entry name" value="UDP-GLUCOSE 6-DEHYDROGENASE TUAD"/>
    <property type="match status" value="1"/>
</dbReference>
<dbReference type="GO" id="GO:0006065">
    <property type="term" value="P:UDP-glucuronate biosynthetic process"/>
    <property type="evidence" value="ECO:0007669"/>
    <property type="project" value="UniProtKB-UniPathway"/>
</dbReference>
<dbReference type="SMART" id="SM00984">
    <property type="entry name" value="UDPG_MGDP_dh_C"/>
    <property type="match status" value="1"/>
</dbReference>
<evidence type="ECO:0000256" key="10">
    <source>
        <dbReference type="PIRSR" id="PIRSR500134-3"/>
    </source>
</evidence>
<dbReference type="SUPFAM" id="SSF51735">
    <property type="entry name" value="NAD(P)-binding Rossmann-fold domains"/>
    <property type="match status" value="1"/>
</dbReference>
<evidence type="ECO:0000256" key="7">
    <source>
        <dbReference type="PIRNR" id="PIRNR000124"/>
    </source>
</evidence>
<evidence type="ECO:0000256" key="2">
    <source>
        <dbReference type="ARBA" id="ARBA00006601"/>
    </source>
</evidence>
<keyword evidence="4 7" id="KW-0560">Oxidoreductase</keyword>
<accession>A0A843AKC8</accession>
<feature type="binding site" evidence="9">
    <location>
        <position position="260"/>
    </location>
    <ligand>
        <name>substrate</name>
    </ligand>
</feature>
<feature type="binding site" evidence="9">
    <location>
        <position position="323"/>
    </location>
    <ligand>
        <name>substrate</name>
    </ligand>
</feature>
<sequence>MKITVIGAGYVGLVTAVCLAELNNNVLCVERPSFDLSKLEKGISHFYEPELDELLAKNIKGNRIEFTVDLDKAIDFSDVIFICVGTPQSDTGKADLSQVENIARQIAKRLNSYKLIIEKSTVPVNTHQWVKKTIKRYAHSDLDFDVASNPEFLREGSAVSDFMKPDRIVVGVESDRAKRVFKEIYSPFIEEGYPVLITTPAASELIKHAANSFLALKISYINMVAELCEKANVDINMVADGIGYDKRVGRAFLNAGIGYGGSCFPKDVKAFINIAEEHGVDFTLLKEVERVNSKKRIDFVKKVEEVLWINKDKNIAVWGLSFKPNTDDIREAPSLDIIRELSNKGANLRLYDPQAITNFKSVFPENNRVKFFKNKYDAIKNADALLILTEWDEFKKADLDKMETLMNLPIIIDGRNLYKSNKMEKFEYYNVGRGKINELEVLK</sequence>
<dbReference type="InterPro" id="IPR008927">
    <property type="entry name" value="6-PGluconate_DH-like_C_sf"/>
</dbReference>
<dbReference type="NCBIfam" id="TIGR03026">
    <property type="entry name" value="NDP-sugDHase"/>
    <property type="match status" value="1"/>
</dbReference>
<protein>
    <recommendedName>
        <fullName evidence="3 7">UDP-glucose 6-dehydrogenase</fullName>
        <ecNumber evidence="3 7">1.1.1.22</ecNumber>
    </recommendedName>
</protein>
<dbReference type="InterPro" id="IPR036220">
    <property type="entry name" value="UDP-Glc/GDP-Man_DH_C_sf"/>
</dbReference>
<dbReference type="SUPFAM" id="SSF48179">
    <property type="entry name" value="6-phosphogluconate dehydrogenase C-terminal domain-like"/>
    <property type="match status" value="1"/>
</dbReference>
<feature type="binding site" evidence="10">
    <location>
        <position position="330"/>
    </location>
    <ligand>
        <name>NAD(+)</name>
        <dbReference type="ChEBI" id="CHEBI:57540"/>
    </ligand>
</feature>
<dbReference type="GO" id="GO:0051287">
    <property type="term" value="F:NAD binding"/>
    <property type="evidence" value="ECO:0007669"/>
    <property type="project" value="InterPro"/>
</dbReference>
<comment type="pathway">
    <text evidence="1">Nucleotide-sugar biosynthesis; UDP-alpha-D-glucuronate biosynthesis; UDP-alpha-D-glucuronate from UDP-alpha-D-glucose: step 1/1.</text>
</comment>
<evidence type="ECO:0000259" key="11">
    <source>
        <dbReference type="SMART" id="SM00984"/>
    </source>
</evidence>